<reference evidence="1 2" key="1">
    <citation type="submission" date="2019-05" db="EMBL/GenBank/DDBJ databases">
        <title>Another draft genome of Portunus trituberculatus and its Hox gene families provides insights of decapod evolution.</title>
        <authorList>
            <person name="Jeong J.-H."/>
            <person name="Song I."/>
            <person name="Kim S."/>
            <person name="Choi T."/>
            <person name="Kim D."/>
            <person name="Ryu S."/>
            <person name="Kim W."/>
        </authorList>
    </citation>
    <scope>NUCLEOTIDE SEQUENCE [LARGE SCALE GENOMIC DNA]</scope>
    <source>
        <tissue evidence="1">Muscle</tissue>
    </source>
</reference>
<gene>
    <name evidence="1" type="ORF">E2C01_009740</name>
</gene>
<name>A0A5B7D6L4_PORTR</name>
<dbReference type="Proteomes" id="UP000324222">
    <property type="component" value="Unassembled WGS sequence"/>
</dbReference>
<evidence type="ECO:0000313" key="1">
    <source>
        <dbReference type="EMBL" id="MPC16903.1"/>
    </source>
</evidence>
<organism evidence="1 2">
    <name type="scientific">Portunus trituberculatus</name>
    <name type="common">Swimming crab</name>
    <name type="synonym">Neptunus trituberculatus</name>
    <dbReference type="NCBI Taxonomy" id="210409"/>
    <lineage>
        <taxon>Eukaryota</taxon>
        <taxon>Metazoa</taxon>
        <taxon>Ecdysozoa</taxon>
        <taxon>Arthropoda</taxon>
        <taxon>Crustacea</taxon>
        <taxon>Multicrustacea</taxon>
        <taxon>Malacostraca</taxon>
        <taxon>Eumalacostraca</taxon>
        <taxon>Eucarida</taxon>
        <taxon>Decapoda</taxon>
        <taxon>Pleocyemata</taxon>
        <taxon>Brachyura</taxon>
        <taxon>Eubrachyura</taxon>
        <taxon>Portunoidea</taxon>
        <taxon>Portunidae</taxon>
        <taxon>Portuninae</taxon>
        <taxon>Portunus</taxon>
    </lineage>
</organism>
<accession>A0A5B7D6L4</accession>
<keyword evidence="2" id="KW-1185">Reference proteome</keyword>
<protein>
    <submittedName>
        <fullName evidence="1">Uncharacterized protein</fullName>
    </submittedName>
</protein>
<comment type="caution">
    <text evidence="1">The sequence shown here is derived from an EMBL/GenBank/DDBJ whole genome shotgun (WGS) entry which is preliminary data.</text>
</comment>
<evidence type="ECO:0000313" key="2">
    <source>
        <dbReference type="Proteomes" id="UP000324222"/>
    </source>
</evidence>
<sequence length="106" mass="12229">MDLMRALAFWRSSGFRLRSSFWSRRDFSSSSKTAFALGRGSGMLGAPRINGYFSLSPYFLVFWDIPIDLINFPNIIYRECLKSLPFLWGLYLVSQKSDHSGDTSWL</sequence>
<dbReference type="AlphaFoldDB" id="A0A5B7D6L4"/>
<dbReference type="EMBL" id="VSRR010000547">
    <property type="protein sequence ID" value="MPC16903.1"/>
    <property type="molecule type" value="Genomic_DNA"/>
</dbReference>
<proteinExistence type="predicted"/>